<accession>A0A1Y5TUV5</accession>
<evidence type="ECO:0000313" key="1">
    <source>
        <dbReference type="EMBL" id="SLN70773.1"/>
    </source>
</evidence>
<evidence type="ECO:0000313" key="2">
    <source>
        <dbReference type="Proteomes" id="UP000193200"/>
    </source>
</evidence>
<dbReference type="Pfam" id="PF13469">
    <property type="entry name" value="Sulfotransfer_3"/>
    <property type="match status" value="1"/>
</dbReference>
<gene>
    <name evidence="1" type="ORF">OCH7691_03318</name>
</gene>
<protein>
    <recommendedName>
        <fullName evidence="3">Sulfotransferase domain protein</fullName>
    </recommendedName>
</protein>
<dbReference type="Gene3D" id="3.40.50.300">
    <property type="entry name" value="P-loop containing nucleotide triphosphate hydrolases"/>
    <property type="match status" value="1"/>
</dbReference>
<dbReference type="AlphaFoldDB" id="A0A1Y5TUV5"/>
<dbReference type="Proteomes" id="UP000193200">
    <property type="component" value="Unassembled WGS sequence"/>
</dbReference>
<dbReference type="RefSeq" id="WP_176245115.1">
    <property type="nucleotide sequence ID" value="NZ_FWFR01000003.1"/>
</dbReference>
<name>A0A1Y5TUV5_9PROT</name>
<keyword evidence="2" id="KW-1185">Reference proteome</keyword>
<dbReference type="InParanoid" id="A0A1Y5TUV5"/>
<dbReference type="SUPFAM" id="SSF52540">
    <property type="entry name" value="P-loop containing nucleoside triphosphate hydrolases"/>
    <property type="match status" value="1"/>
</dbReference>
<proteinExistence type="predicted"/>
<reference evidence="1 2" key="1">
    <citation type="submission" date="2017-03" db="EMBL/GenBank/DDBJ databases">
        <authorList>
            <person name="Afonso C.L."/>
            <person name="Miller P.J."/>
            <person name="Scott M.A."/>
            <person name="Spackman E."/>
            <person name="Goraichik I."/>
            <person name="Dimitrov K.M."/>
            <person name="Suarez D.L."/>
            <person name="Swayne D.E."/>
        </authorList>
    </citation>
    <scope>NUCLEOTIDE SEQUENCE [LARGE SCALE GENOMIC DNA]</scope>
    <source>
        <strain evidence="1 2">CECT 7691</strain>
    </source>
</reference>
<dbReference type="InterPro" id="IPR027417">
    <property type="entry name" value="P-loop_NTPase"/>
</dbReference>
<evidence type="ECO:0008006" key="3">
    <source>
        <dbReference type="Google" id="ProtNLM"/>
    </source>
</evidence>
<dbReference type="EMBL" id="FWFR01000003">
    <property type="protein sequence ID" value="SLN70773.1"/>
    <property type="molecule type" value="Genomic_DNA"/>
</dbReference>
<organism evidence="1 2">
    <name type="scientific">Oceanibacterium hippocampi</name>
    <dbReference type="NCBI Taxonomy" id="745714"/>
    <lineage>
        <taxon>Bacteria</taxon>
        <taxon>Pseudomonadati</taxon>
        <taxon>Pseudomonadota</taxon>
        <taxon>Alphaproteobacteria</taxon>
        <taxon>Sneathiellales</taxon>
        <taxon>Sneathiellaceae</taxon>
        <taxon>Oceanibacterium</taxon>
    </lineage>
</organism>
<sequence>MAGYSVLDRILHRAALQALPIAELSFELDQKMVRSDPKDIVGDRHVFVAGLARAGTTILMRRFHATGEYCSLTYRDMPFVLAPNLWRKLANLSRRTIAAAERAHGDRILVDIDSPESLDEVFWRILDGDAYIGKSHLAPHEPDEETARKYVGYVNAILNARGREGARYLSKNNNNILRLATIRRLFPNALILVPFRDPLTHAGSLLRQQRNFVATQQDDRFAMAYMTWLVHHEFGLDHRPFRFDADGAARLAAHDPDRIDYWLELWCQTHAWLERNAPEGAIFVCYEDLCRSGEVWDRLAALAGIGDPGGAEESFSLSQAAHDTTANAALVGQANALYGRLVERARDSLR</sequence>